<protein>
    <recommendedName>
        <fullName evidence="4">SNF7 family protein</fullName>
    </recommendedName>
</protein>
<dbReference type="GO" id="GO:0005771">
    <property type="term" value="C:multivesicular body"/>
    <property type="evidence" value="ECO:0007669"/>
    <property type="project" value="TreeGrafter"/>
</dbReference>
<organism evidence="2 3">
    <name type="scientific">Cylicocyclus nassatus</name>
    <name type="common">Nematode worm</name>
    <dbReference type="NCBI Taxonomy" id="53992"/>
    <lineage>
        <taxon>Eukaryota</taxon>
        <taxon>Metazoa</taxon>
        <taxon>Ecdysozoa</taxon>
        <taxon>Nematoda</taxon>
        <taxon>Chromadorea</taxon>
        <taxon>Rhabditida</taxon>
        <taxon>Rhabditina</taxon>
        <taxon>Rhabditomorpha</taxon>
        <taxon>Strongyloidea</taxon>
        <taxon>Strongylidae</taxon>
        <taxon>Cylicocyclus</taxon>
    </lineage>
</organism>
<dbReference type="GO" id="GO:0006900">
    <property type="term" value="P:vesicle budding from membrane"/>
    <property type="evidence" value="ECO:0007669"/>
    <property type="project" value="TreeGrafter"/>
</dbReference>
<dbReference type="GO" id="GO:0009898">
    <property type="term" value="C:cytoplasmic side of plasma membrane"/>
    <property type="evidence" value="ECO:0007669"/>
    <property type="project" value="TreeGrafter"/>
</dbReference>
<name>A0AA36HDL2_CYLNA</name>
<dbReference type="AlphaFoldDB" id="A0AA36HDL2"/>
<accession>A0AA36HDL2</accession>
<evidence type="ECO:0000313" key="2">
    <source>
        <dbReference type="EMBL" id="CAJ0608144.1"/>
    </source>
</evidence>
<proteinExistence type="inferred from homology"/>
<comment type="caution">
    <text evidence="2">The sequence shown here is derived from an EMBL/GenBank/DDBJ whole genome shotgun (WGS) entry which is preliminary data.</text>
</comment>
<evidence type="ECO:0008006" key="4">
    <source>
        <dbReference type="Google" id="ProtNLM"/>
    </source>
</evidence>
<comment type="similarity">
    <text evidence="1">Belongs to the SNF7 family.</text>
</comment>
<sequence>MPIRKRLIHLKERFTQKEDNGAGDDDGKMPFLGKLFDKKRKRKPATPSAEEAINNLRDIEAILMKKQEYYEQKIADEVATAKKHGTKNQKLALAALKRKKHHETELSRIDGVLIKIEAQRAALEDAGLNMEVLGVLDHTTNALRLANQDMDIDKVGELMDSIAEDLQLSDEFASAISQPIGDVADEDELLKELEELEKASIADIPVELPEAPSGPITRARASRDKLRRMDTEMEELQKWAAAN</sequence>
<dbReference type="Gene3D" id="1.10.287.1060">
    <property type="entry name" value="ESAT-6-like"/>
    <property type="match status" value="1"/>
</dbReference>
<dbReference type="Proteomes" id="UP001176961">
    <property type="component" value="Unassembled WGS sequence"/>
</dbReference>
<reference evidence="2" key="1">
    <citation type="submission" date="2023-07" db="EMBL/GenBank/DDBJ databases">
        <authorList>
            <consortium name="CYATHOMIX"/>
        </authorList>
    </citation>
    <scope>NUCLEOTIDE SEQUENCE</scope>
    <source>
        <strain evidence="2">N/A</strain>
    </source>
</reference>
<dbReference type="GO" id="GO:0000815">
    <property type="term" value="C:ESCRT III complex"/>
    <property type="evidence" value="ECO:0007669"/>
    <property type="project" value="TreeGrafter"/>
</dbReference>
<keyword evidence="3" id="KW-1185">Reference proteome</keyword>
<evidence type="ECO:0000256" key="1">
    <source>
        <dbReference type="ARBA" id="ARBA00006190"/>
    </source>
</evidence>
<gene>
    <name evidence="2" type="ORF">CYNAS_LOCUS20127</name>
</gene>
<dbReference type="PANTHER" id="PTHR22761:SF78">
    <property type="entry name" value="CHARGED MULTIVESICULAR BODY PROTEIN 4B"/>
    <property type="match status" value="1"/>
</dbReference>
<dbReference type="InterPro" id="IPR005024">
    <property type="entry name" value="Snf7_fam"/>
</dbReference>
<evidence type="ECO:0000313" key="3">
    <source>
        <dbReference type="Proteomes" id="UP001176961"/>
    </source>
</evidence>
<dbReference type="GO" id="GO:0032511">
    <property type="term" value="P:late endosome to vacuole transport via multivesicular body sorting pathway"/>
    <property type="evidence" value="ECO:0007669"/>
    <property type="project" value="TreeGrafter"/>
</dbReference>
<dbReference type="Pfam" id="PF03357">
    <property type="entry name" value="Snf7"/>
    <property type="match status" value="1"/>
</dbReference>
<dbReference type="PANTHER" id="PTHR22761">
    <property type="entry name" value="CHARGED MULTIVESICULAR BODY PROTEIN"/>
    <property type="match status" value="1"/>
</dbReference>
<dbReference type="EMBL" id="CATQJL010000316">
    <property type="protein sequence ID" value="CAJ0608144.1"/>
    <property type="molecule type" value="Genomic_DNA"/>
</dbReference>